<feature type="region of interest" description="Disordered" evidence="1">
    <location>
        <begin position="24"/>
        <end position="64"/>
    </location>
</feature>
<feature type="compositionally biased region" description="Basic and acidic residues" evidence="1">
    <location>
        <begin position="35"/>
        <end position="48"/>
    </location>
</feature>
<evidence type="ECO:0000256" key="1">
    <source>
        <dbReference type="SAM" id="MobiDB-lite"/>
    </source>
</evidence>
<organism evidence="2">
    <name type="scientific">Ralstonia solanacearum</name>
    <name type="common">Pseudomonas solanacearum</name>
    <dbReference type="NCBI Taxonomy" id="305"/>
    <lineage>
        <taxon>Bacteria</taxon>
        <taxon>Pseudomonadati</taxon>
        <taxon>Pseudomonadota</taxon>
        <taxon>Betaproteobacteria</taxon>
        <taxon>Burkholderiales</taxon>
        <taxon>Burkholderiaceae</taxon>
        <taxon>Ralstonia</taxon>
        <taxon>Ralstonia solanacearum species complex</taxon>
    </lineage>
</organism>
<accession>A0A0S4TQZ0</accession>
<proteinExistence type="predicted"/>
<gene>
    <name evidence="2" type="ORF">RUN39_v1_280002</name>
</gene>
<reference evidence="2" key="1">
    <citation type="submission" date="2015-10" db="EMBL/GenBank/DDBJ databases">
        <authorList>
            <person name="Gilbert D.G."/>
        </authorList>
    </citation>
    <scope>NUCLEOTIDE SEQUENCE</scope>
    <source>
        <strain evidence="2">Phyl III-seqv23</strain>
    </source>
</reference>
<name>A0A0S4TQZ0_RALSL</name>
<sequence length="64" mass="6675">MPSGRINPVFSQEQDAVTGKHKAAISAPTAQNLHDTTRGKHTGRDIAKPPRGVSVVSPPTAFAA</sequence>
<dbReference type="EMBL" id="LN899819">
    <property type="protein sequence ID" value="CUV11949.1"/>
    <property type="molecule type" value="Genomic_DNA"/>
</dbReference>
<dbReference type="AlphaFoldDB" id="A0A0S4TQZ0"/>
<protein>
    <submittedName>
        <fullName evidence="2">Uncharacterized protein</fullName>
    </submittedName>
</protein>
<evidence type="ECO:0000313" key="2">
    <source>
        <dbReference type="EMBL" id="CUV11949.1"/>
    </source>
</evidence>